<dbReference type="KEGG" id="aez:C3E78_02425"/>
<sequence length="130" mass="13533">MKMAHTTSSRSAAAVGLLLVLVHLVRLLGGDHDPYIDLLMLVPIVVTSAATLKVHRDNCVESRVVLGLIAAASAGSVALAATAGLPGRDVHPFGPLGALTLALSIAVIGLLLADQPRRVTRRRTRSPYAS</sequence>
<name>A0A2S0WIK5_9ACTN</name>
<evidence type="ECO:0000313" key="1">
    <source>
        <dbReference type="EMBL" id="AWB91168.1"/>
    </source>
</evidence>
<dbReference type="RefSeq" id="WP_108576814.1">
    <property type="nucleotide sequence ID" value="NZ_CP026952.1"/>
</dbReference>
<accession>A0A2S0WIK5</accession>
<dbReference type="Proteomes" id="UP000244384">
    <property type="component" value="Chromosome"/>
</dbReference>
<evidence type="ECO:0000313" key="2">
    <source>
        <dbReference type="Proteomes" id="UP000244384"/>
    </source>
</evidence>
<accession>A0A5F2EQ21</accession>
<reference evidence="2" key="1">
    <citation type="submission" date="2018-01" db="EMBL/GenBank/DDBJ databases">
        <authorList>
            <person name="Li J."/>
        </authorList>
    </citation>
    <scope>NUCLEOTIDE SEQUENCE [LARGE SCALE GENOMIC DNA]</scope>
    <source>
        <strain evidence="2">592</strain>
    </source>
</reference>
<keyword evidence="2" id="KW-1185">Reference proteome</keyword>
<dbReference type="AlphaFoldDB" id="A0A2S0WIK5"/>
<protein>
    <submittedName>
        <fullName evidence="1">Uncharacterized protein</fullName>
    </submittedName>
</protein>
<proteinExistence type="predicted"/>
<dbReference type="EMBL" id="CP026952">
    <property type="protein sequence ID" value="AWB91168.1"/>
    <property type="molecule type" value="Genomic_DNA"/>
</dbReference>
<organism evidence="1 2">
    <name type="scientific">Aeromicrobium chenweiae</name>
    <dbReference type="NCBI Taxonomy" id="2079793"/>
    <lineage>
        <taxon>Bacteria</taxon>
        <taxon>Bacillati</taxon>
        <taxon>Actinomycetota</taxon>
        <taxon>Actinomycetes</taxon>
        <taxon>Propionibacteriales</taxon>
        <taxon>Nocardioidaceae</taxon>
        <taxon>Aeromicrobium</taxon>
    </lineage>
</organism>
<gene>
    <name evidence="1" type="ORF">C3E78_02425</name>
</gene>